<organism evidence="1 2">
    <name type="scientific">Frigoriglobus tundricola</name>
    <dbReference type="NCBI Taxonomy" id="2774151"/>
    <lineage>
        <taxon>Bacteria</taxon>
        <taxon>Pseudomonadati</taxon>
        <taxon>Planctomycetota</taxon>
        <taxon>Planctomycetia</taxon>
        <taxon>Gemmatales</taxon>
        <taxon>Gemmataceae</taxon>
        <taxon>Frigoriglobus</taxon>
    </lineage>
</organism>
<protein>
    <recommendedName>
        <fullName evidence="3">DUF5666 domain-containing protein</fullName>
    </recommendedName>
</protein>
<accession>A0A6M5YKL4</accession>
<gene>
    <name evidence="1" type="ORF">FTUN_2151</name>
</gene>
<evidence type="ECO:0008006" key="3">
    <source>
        <dbReference type="Google" id="ProtNLM"/>
    </source>
</evidence>
<evidence type="ECO:0000313" key="1">
    <source>
        <dbReference type="EMBL" id="QJW94629.1"/>
    </source>
</evidence>
<dbReference type="AlphaFoldDB" id="A0A6M5YKL4"/>
<proteinExistence type="predicted"/>
<keyword evidence="2" id="KW-1185">Reference proteome</keyword>
<reference evidence="2" key="1">
    <citation type="submission" date="2020-05" db="EMBL/GenBank/DDBJ databases">
        <title>Frigoriglobus tundricola gen. nov., sp. nov., a psychrotolerant cellulolytic planctomycete of the family Gemmataceae with two divergent copies of 16S rRNA gene.</title>
        <authorList>
            <person name="Kulichevskaya I.S."/>
            <person name="Ivanova A.A."/>
            <person name="Naumoff D.G."/>
            <person name="Beletsky A.V."/>
            <person name="Rijpstra W.I.C."/>
            <person name="Sinninghe Damste J.S."/>
            <person name="Mardanov A.V."/>
            <person name="Ravin N.V."/>
            <person name="Dedysh S.N."/>
        </authorList>
    </citation>
    <scope>NUCLEOTIDE SEQUENCE [LARGE SCALE GENOMIC DNA]</scope>
    <source>
        <strain evidence="2">PL17</strain>
    </source>
</reference>
<name>A0A6M5YKL4_9BACT</name>
<dbReference type="RefSeq" id="WP_171470584.1">
    <property type="nucleotide sequence ID" value="NZ_CP053452.2"/>
</dbReference>
<dbReference type="KEGG" id="ftj:FTUN_2151"/>
<sequence>MTKTPATTHDGKVVSVAGDKLTTTCSQGKEHCHTMAKDAKVTCDGKASKAADLKAGTDVHVTCHKDDKTVATAVESGKHIPAAGHKA</sequence>
<evidence type="ECO:0000313" key="2">
    <source>
        <dbReference type="Proteomes" id="UP000503447"/>
    </source>
</evidence>
<dbReference type="Proteomes" id="UP000503447">
    <property type="component" value="Chromosome"/>
</dbReference>
<dbReference type="EMBL" id="CP053452">
    <property type="protein sequence ID" value="QJW94629.1"/>
    <property type="molecule type" value="Genomic_DNA"/>
</dbReference>